<feature type="region of interest" description="Disordered" evidence="1">
    <location>
        <begin position="1"/>
        <end position="28"/>
    </location>
</feature>
<evidence type="ECO:0000313" key="2">
    <source>
        <dbReference type="EMBL" id="EPG58229.1"/>
    </source>
</evidence>
<comment type="caution">
    <text evidence="2">The sequence shown here is derived from an EMBL/GenBank/DDBJ whole genome shotgun (WGS) entry which is preliminary data.</text>
</comment>
<reference evidence="2 3" key="1">
    <citation type="submission" date="2013-04" db="EMBL/GenBank/DDBJ databases">
        <authorList>
            <person name="Harkins D.M."/>
            <person name="Durkin A.S."/>
            <person name="Brinkac L.M."/>
            <person name="Haft D.H."/>
            <person name="Selengut J.D."/>
            <person name="Sanka R."/>
            <person name="DePew J."/>
            <person name="Purushe J."/>
            <person name="Chanthongthip A."/>
            <person name="Lattana O."/>
            <person name="Phetsouvanh R."/>
            <person name="Newton P.N."/>
            <person name="Vinetz J.M."/>
            <person name="Sutton G.G."/>
            <person name="Nierman W.C."/>
            <person name="Fouts D.E."/>
        </authorList>
    </citation>
    <scope>NUCLEOTIDE SEQUENCE [LARGE SCALE GENOMIC DNA]</scope>
    <source>
        <strain evidence="2 3">UI 09931</strain>
    </source>
</reference>
<evidence type="ECO:0000313" key="3">
    <source>
        <dbReference type="Proteomes" id="UP000014570"/>
    </source>
</evidence>
<protein>
    <submittedName>
        <fullName evidence="2">Uncharacterized protein</fullName>
    </submittedName>
</protein>
<dbReference type="AlphaFoldDB" id="A0AAV3JFL2"/>
<dbReference type="EMBL" id="AHNP02000007">
    <property type="protein sequence ID" value="EPG58229.1"/>
    <property type="molecule type" value="Genomic_DNA"/>
</dbReference>
<sequence length="49" mass="5689">MNGSRKFDTERKQGKMSAKSETKKSETSDQFQRWIAIMGINIINKELIL</sequence>
<organism evidence="2 3">
    <name type="scientific">Leptospira borgpetersenii serovar Javanica str. UI 09931</name>
    <dbReference type="NCBI Taxonomy" id="1049767"/>
    <lineage>
        <taxon>Bacteria</taxon>
        <taxon>Pseudomonadati</taxon>
        <taxon>Spirochaetota</taxon>
        <taxon>Spirochaetia</taxon>
        <taxon>Leptospirales</taxon>
        <taxon>Leptospiraceae</taxon>
        <taxon>Leptospira</taxon>
    </lineage>
</organism>
<feature type="compositionally biased region" description="Basic and acidic residues" evidence="1">
    <location>
        <begin position="1"/>
        <end position="27"/>
    </location>
</feature>
<evidence type="ECO:0000256" key="1">
    <source>
        <dbReference type="SAM" id="MobiDB-lite"/>
    </source>
</evidence>
<name>A0AAV3JFL2_LEPBO</name>
<proteinExistence type="predicted"/>
<dbReference type="Proteomes" id="UP000014570">
    <property type="component" value="Unassembled WGS sequence"/>
</dbReference>
<accession>A0AAV3JFL2</accession>
<gene>
    <name evidence="2" type="ORF">LEP1GSC103_3213</name>
</gene>